<protein>
    <submittedName>
        <fullName evidence="2">Cell division protein FtsW (Lipid II flippase)</fullName>
    </submittedName>
</protein>
<dbReference type="AlphaFoldDB" id="A0A839NDY8"/>
<gene>
    <name evidence="2" type="ORF">FHU39_002919</name>
</gene>
<keyword evidence="1" id="KW-0472">Membrane</keyword>
<accession>A0A839NDY8</accession>
<feature type="transmembrane region" description="Helical" evidence="1">
    <location>
        <begin position="31"/>
        <end position="49"/>
    </location>
</feature>
<organism evidence="2 3">
    <name type="scientific">Flexivirga oryzae</name>
    <dbReference type="NCBI Taxonomy" id="1794944"/>
    <lineage>
        <taxon>Bacteria</taxon>
        <taxon>Bacillati</taxon>
        <taxon>Actinomycetota</taxon>
        <taxon>Actinomycetes</taxon>
        <taxon>Micrococcales</taxon>
        <taxon>Dermacoccaceae</taxon>
        <taxon>Flexivirga</taxon>
    </lineage>
</organism>
<dbReference type="Pfam" id="PF14012">
    <property type="entry name" value="DUF4229"/>
    <property type="match status" value="1"/>
</dbReference>
<evidence type="ECO:0000313" key="3">
    <source>
        <dbReference type="Proteomes" id="UP000559182"/>
    </source>
</evidence>
<evidence type="ECO:0000313" key="2">
    <source>
        <dbReference type="EMBL" id="MBB2892901.1"/>
    </source>
</evidence>
<keyword evidence="2" id="KW-0131">Cell cycle</keyword>
<evidence type="ECO:0000256" key="1">
    <source>
        <dbReference type="SAM" id="Phobius"/>
    </source>
</evidence>
<keyword evidence="2" id="KW-0132">Cell division</keyword>
<comment type="caution">
    <text evidence="2">The sequence shown here is derived from an EMBL/GenBank/DDBJ whole genome shotgun (WGS) entry which is preliminary data.</text>
</comment>
<keyword evidence="3" id="KW-1185">Reference proteome</keyword>
<feature type="transmembrane region" description="Helical" evidence="1">
    <location>
        <begin position="7"/>
        <end position="25"/>
    </location>
</feature>
<name>A0A839NDY8_9MICO</name>
<sequence length="83" mass="9623">MMIRYTIWRLLIFVVVLLVLFAVGFRSWALLILSALISLVVSFFALSGAREQFAEQVDRKVSERRARVEAFRNADDDDLDEDE</sequence>
<dbReference type="GO" id="GO:0051301">
    <property type="term" value="P:cell division"/>
    <property type="evidence" value="ECO:0007669"/>
    <property type="project" value="UniProtKB-KW"/>
</dbReference>
<reference evidence="2 3" key="1">
    <citation type="submission" date="2020-08" db="EMBL/GenBank/DDBJ databases">
        <title>Sequencing the genomes of 1000 actinobacteria strains.</title>
        <authorList>
            <person name="Klenk H.-P."/>
        </authorList>
    </citation>
    <scope>NUCLEOTIDE SEQUENCE [LARGE SCALE GENOMIC DNA]</scope>
    <source>
        <strain evidence="2 3">DSM 105369</strain>
    </source>
</reference>
<dbReference type="Proteomes" id="UP000559182">
    <property type="component" value="Unassembled WGS sequence"/>
</dbReference>
<keyword evidence="1" id="KW-1133">Transmembrane helix</keyword>
<dbReference type="EMBL" id="JACHVQ010000002">
    <property type="protein sequence ID" value="MBB2892901.1"/>
    <property type="molecule type" value="Genomic_DNA"/>
</dbReference>
<proteinExistence type="predicted"/>
<dbReference type="InterPro" id="IPR025323">
    <property type="entry name" value="DUF4229"/>
</dbReference>
<keyword evidence="1" id="KW-0812">Transmembrane</keyword>